<name>A0A6A6B541_9PEZI</name>
<evidence type="ECO:0000256" key="2">
    <source>
        <dbReference type="SAM" id="MobiDB-lite"/>
    </source>
</evidence>
<dbReference type="AlphaFoldDB" id="A0A6A6B541"/>
<dbReference type="OrthoDB" id="4250781at2759"/>
<dbReference type="PANTHER" id="PTHR31438">
    <property type="entry name" value="LYSINE N-ACYLTRANSFERASE C17G9.06C-RELATED"/>
    <property type="match status" value="1"/>
</dbReference>
<dbReference type="RefSeq" id="XP_033394047.1">
    <property type="nucleotide sequence ID" value="XM_033545812.1"/>
</dbReference>
<dbReference type="Pfam" id="PF13523">
    <property type="entry name" value="Acetyltransf_8"/>
    <property type="match status" value="1"/>
</dbReference>
<feature type="region of interest" description="Disordered" evidence="2">
    <location>
        <begin position="32"/>
        <end position="57"/>
    </location>
</feature>
<protein>
    <recommendedName>
        <fullName evidence="3">Acyltransferase MbtK/IucB-like conserved domain-containing protein</fullName>
    </recommendedName>
</protein>
<evidence type="ECO:0000259" key="3">
    <source>
        <dbReference type="SMART" id="SM01006"/>
    </source>
</evidence>
<feature type="region of interest" description="Disordered" evidence="2">
    <location>
        <begin position="1"/>
        <end position="20"/>
    </location>
</feature>
<evidence type="ECO:0000256" key="1">
    <source>
        <dbReference type="ARBA" id="ARBA00009893"/>
    </source>
</evidence>
<evidence type="ECO:0000313" key="4">
    <source>
        <dbReference type="EMBL" id="KAF2138334.1"/>
    </source>
</evidence>
<dbReference type="Gene3D" id="3.40.630.30">
    <property type="match status" value="1"/>
</dbReference>
<dbReference type="GO" id="GO:0016410">
    <property type="term" value="F:N-acyltransferase activity"/>
    <property type="evidence" value="ECO:0007669"/>
    <property type="project" value="TreeGrafter"/>
</dbReference>
<dbReference type="SMART" id="SM01006">
    <property type="entry name" value="AlcB"/>
    <property type="match status" value="1"/>
</dbReference>
<comment type="similarity">
    <text evidence="1">Belongs to the lysine N-acyltransferase MbtK family.</text>
</comment>
<dbReference type="EMBL" id="ML995497">
    <property type="protein sequence ID" value="KAF2138334.1"/>
    <property type="molecule type" value="Genomic_DNA"/>
</dbReference>
<accession>A0A6A6B541</accession>
<gene>
    <name evidence="4" type="ORF">K452DRAFT_353189</name>
</gene>
<reference evidence="4" key="1">
    <citation type="journal article" date="2020" name="Stud. Mycol.">
        <title>101 Dothideomycetes genomes: a test case for predicting lifestyles and emergence of pathogens.</title>
        <authorList>
            <person name="Haridas S."/>
            <person name="Albert R."/>
            <person name="Binder M."/>
            <person name="Bloem J."/>
            <person name="Labutti K."/>
            <person name="Salamov A."/>
            <person name="Andreopoulos B."/>
            <person name="Baker S."/>
            <person name="Barry K."/>
            <person name="Bills G."/>
            <person name="Bluhm B."/>
            <person name="Cannon C."/>
            <person name="Castanera R."/>
            <person name="Culley D."/>
            <person name="Daum C."/>
            <person name="Ezra D."/>
            <person name="Gonzalez J."/>
            <person name="Henrissat B."/>
            <person name="Kuo A."/>
            <person name="Liang C."/>
            <person name="Lipzen A."/>
            <person name="Lutzoni F."/>
            <person name="Magnuson J."/>
            <person name="Mondo S."/>
            <person name="Nolan M."/>
            <person name="Ohm R."/>
            <person name="Pangilinan J."/>
            <person name="Park H.-J."/>
            <person name="Ramirez L."/>
            <person name="Alfaro M."/>
            <person name="Sun H."/>
            <person name="Tritt A."/>
            <person name="Yoshinaga Y."/>
            <person name="Zwiers L.-H."/>
            <person name="Turgeon B."/>
            <person name="Goodwin S."/>
            <person name="Spatafora J."/>
            <person name="Crous P."/>
            <person name="Grigoriev I."/>
        </authorList>
    </citation>
    <scope>NUCLEOTIDE SEQUENCE</scope>
    <source>
        <strain evidence="4">CBS 121167</strain>
    </source>
</reference>
<sequence>MASSSCSSSSSTQRAFPQRIHLPHPYLTAYDVVEDTTTPTTSTPTTNGGSSGSASPQYRVLHRPDVTSPCGKGVAPPVPLHHPRLAWTAPQPPDLEACPALGDNSSWARARRTPLTAVSWSDSNSSSNSSSSEGSPPSVPQFWLLAYALVTLHPKAEVFRVALQGPGAEELAHRLCAVGLLVPHPAASAQQLEQLRKLATAATATATATDADADADAGAGAGAGEFLLFAGSFWQGAGSPTGPRPIWLAEHALQPSAMYPAFPHLPAAVTAWPPQPRHTQHPVRPAKPAPGSVVYSRWIPHLGAQFSIVALDWRNSAHVRLFHAWQNDPRVAAGWNETGSVEAHTAYLRRQHEDLHTLALLARFDGAAFAYFEVYWAKEDHMGAHFDAGAYDRGRHSLVGDARFRGPHRVAAWWSGLMHFMFLDEPRTMRLVGEPRATNTTVLDYDARCGFHVLRFVDLPHKRSAVVACEREWFFQLCPLAWEPEGEETGEGGVVRAVARL</sequence>
<dbReference type="GO" id="GO:0019290">
    <property type="term" value="P:siderophore biosynthetic process"/>
    <property type="evidence" value="ECO:0007669"/>
    <property type="project" value="InterPro"/>
</dbReference>
<dbReference type="SUPFAM" id="SSF55729">
    <property type="entry name" value="Acyl-CoA N-acyltransferases (Nat)"/>
    <property type="match status" value="1"/>
</dbReference>
<dbReference type="GeneID" id="54303318"/>
<keyword evidence="5" id="KW-1185">Reference proteome</keyword>
<proteinExistence type="inferred from homology"/>
<dbReference type="InterPro" id="IPR016181">
    <property type="entry name" value="Acyl_CoA_acyltransferase"/>
</dbReference>
<evidence type="ECO:0000313" key="5">
    <source>
        <dbReference type="Proteomes" id="UP000799438"/>
    </source>
</evidence>
<feature type="compositionally biased region" description="Low complexity" evidence="2">
    <location>
        <begin position="1"/>
        <end position="11"/>
    </location>
</feature>
<dbReference type="Proteomes" id="UP000799438">
    <property type="component" value="Unassembled WGS sequence"/>
</dbReference>
<feature type="region of interest" description="Disordered" evidence="2">
    <location>
        <begin position="117"/>
        <end position="136"/>
    </location>
</feature>
<feature type="compositionally biased region" description="Low complexity" evidence="2">
    <location>
        <begin position="36"/>
        <end position="56"/>
    </location>
</feature>
<dbReference type="PANTHER" id="PTHR31438:SF7">
    <property type="entry name" value="ACYLTRANSFERASE MBTK_IUCB-LIKE CONSERVED DOMAIN-CONTAINING PROTEIN"/>
    <property type="match status" value="1"/>
</dbReference>
<organism evidence="4 5">
    <name type="scientific">Aplosporella prunicola CBS 121167</name>
    <dbReference type="NCBI Taxonomy" id="1176127"/>
    <lineage>
        <taxon>Eukaryota</taxon>
        <taxon>Fungi</taxon>
        <taxon>Dikarya</taxon>
        <taxon>Ascomycota</taxon>
        <taxon>Pezizomycotina</taxon>
        <taxon>Dothideomycetes</taxon>
        <taxon>Dothideomycetes incertae sedis</taxon>
        <taxon>Botryosphaeriales</taxon>
        <taxon>Aplosporellaceae</taxon>
        <taxon>Aplosporella</taxon>
    </lineage>
</organism>
<feature type="domain" description="Acyltransferase MbtK/IucB-like conserved" evidence="3">
    <location>
        <begin position="309"/>
        <end position="358"/>
    </location>
</feature>
<feature type="compositionally biased region" description="Low complexity" evidence="2">
    <location>
        <begin position="119"/>
        <end position="136"/>
    </location>
</feature>
<dbReference type="InterPro" id="IPR019432">
    <property type="entry name" value="Acyltransferase_MbtK/IucB-like"/>
</dbReference>